<organism evidence="2 3">
    <name type="scientific">Hibiscus sabdariffa</name>
    <name type="common">roselle</name>
    <dbReference type="NCBI Taxonomy" id="183260"/>
    <lineage>
        <taxon>Eukaryota</taxon>
        <taxon>Viridiplantae</taxon>
        <taxon>Streptophyta</taxon>
        <taxon>Embryophyta</taxon>
        <taxon>Tracheophyta</taxon>
        <taxon>Spermatophyta</taxon>
        <taxon>Magnoliopsida</taxon>
        <taxon>eudicotyledons</taxon>
        <taxon>Gunneridae</taxon>
        <taxon>Pentapetalae</taxon>
        <taxon>rosids</taxon>
        <taxon>malvids</taxon>
        <taxon>Malvales</taxon>
        <taxon>Malvaceae</taxon>
        <taxon>Malvoideae</taxon>
        <taxon>Hibiscus</taxon>
    </lineage>
</organism>
<protein>
    <submittedName>
        <fullName evidence="2">Uncharacterized protein</fullName>
    </submittedName>
</protein>
<accession>A0ABR2QFV4</accession>
<comment type="caution">
    <text evidence="2">The sequence shown here is derived from an EMBL/GenBank/DDBJ whole genome shotgun (WGS) entry which is preliminary data.</text>
</comment>
<keyword evidence="3" id="KW-1185">Reference proteome</keyword>
<feature type="compositionally biased region" description="Polar residues" evidence="1">
    <location>
        <begin position="172"/>
        <end position="190"/>
    </location>
</feature>
<evidence type="ECO:0000313" key="3">
    <source>
        <dbReference type="Proteomes" id="UP001396334"/>
    </source>
</evidence>
<evidence type="ECO:0000256" key="1">
    <source>
        <dbReference type="SAM" id="MobiDB-lite"/>
    </source>
</evidence>
<reference evidence="2 3" key="1">
    <citation type="journal article" date="2024" name="G3 (Bethesda)">
        <title>Genome assembly of Hibiscus sabdariffa L. provides insights into metabolisms of medicinal natural products.</title>
        <authorList>
            <person name="Kim T."/>
        </authorList>
    </citation>
    <scope>NUCLEOTIDE SEQUENCE [LARGE SCALE GENOMIC DNA]</scope>
    <source>
        <strain evidence="2">TK-2024</strain>
        <tissue evidence="2">Old leaves</tissue>
    </source>
</reference>
<gene>
    <name evidence="2" type="ORF">V6N11_070559</name>
</gene>
<name>A0ABR2QFV4_9ROSI</name>
<feature type="region of interest" description="Disordered" evidence="1">
    <location>
        <begin position="157"/>
        <end position="190"/>
    </location>
</feature>
<evidence type="ECO:0000313" key="2">
    <source>
        <dbReference type="EMBL" id="KAK8999392.1"/>
    </source>
</evidence>
<dbReference type="EMBL" id="JBBPBN010000040">
    <property type="protein sequence ID" value="KAK8999392.1"/>
    <property type="molecule type" value="Genomic_DNA"/>
</dbReference>
<proteinExistence type="predicted"/>
<sequence>MDSGLWVPPRMNSDRSVPLQWLVVSPVFFSHFTDGMTSLGFVAEEPGRRLLCWMSKQPQQRRKEPAADIRVLIVQHSFRKVIRVLIIFKQQQAPVTVSPSGYAANDASSLINKVALGRSSSSSHSQTPWIEAPSIHKPITNNYNHRAPLYHAEHATANHGNTTDDSSEASDKNTGSRRTIAPSQSRCCFL</sequence>
<dbReference type="Proteomes" id="UP001396334">
    <property type="component" value="Unassembled WGS sequence"/>
</dbReference>